<dbReference type="EMBL" id="JFHK01000020">
    <property type="protein sequence ID" value="OAA29134.1"/>
    <property type="molecule type" value="Genomic_DNA"/>
</dbReference>
<keyword evidence="2" id="KW-0479">Metal-binding</keyword>
<dbReference type="PANTHER" id="PTHR46017:SF1">
    <property type="entry name" value="ALPHA-MANNOSIDASE 2C1"/>
    <property type="match status" value="1"/>
</dbReference>
<dbReference type="InterPro" id="IPR000602">
    <property type="entry name" value="Glyco_hydro_38_N"/>
</dbReference>
<evidence type="ECO:0000256" key="2">
    <source>
        <dbReference type="ARBA" id="ARBA00022723"/>
    </source>
</evidence>
<reference evidence="6 7" key="1">
    <citation type="submission" date="2014-02" db="EMBL/GenBank/DDBJ databases">
        <title>Kosmotoga genome sequencing.</title>
        <authorList>
            <person name="Pollo S.M."/>
            <person name="Charchuk R."/>
            <person name="Nesbo C.L."/>
        </authorList>
    </citation>
    <scope>NUCLEOTIDE SEQUENCE [LARGE SCALE GENOMIC DNA]</scope>
    <source>
        <strain evidence="6 7">S304</strain>
    </source>
</reference>
<dbReference type="PANTHER" id="PTHR46017">
    <property type="entry name" value="ALPHA-MANNOSIDASE 2C1"/>
    <property type="match status" value="1"/>
</dbReference>
<dbReference type="GO" id="GO:0006013">
    <property type="term" value="P:mannose metabolic process"/>
    <property type="evidence" value="ECO:0007669"/>
    <property type="project" value="InterPro"/>
</dbReference>
<sequence length="1038" mass="119435">MYPSVKELYARFNRILGEIIPYRIKRRIELGSWSYTCSASDVPPEKSEMEIKAGFKWDPGFFPVWFTKELELPAIEKGEMLLFKTWAGGESLVLVDGKASGEINEYHKDVDLSEFADGKKHRISIQTVPKGLFGTSVFEPMFESSFLLVIDREIDSATRLFHMSIEVLKNTDNKLLTEKLAQLLDEAFSKIQIPRDSEAYFKATRDNPYLYPEVSKIWNPEKFPLSNEYNLSTEQRNSIIQGANLLKEKLRELKELIPSPGKLVISGHAHIDYAWLWPIEETKRKIRRTFANSLRLAKKYHDFVYVQSSAQMYKDIKESDPALYKEIKELVKKGNWVPIGGSWVENDCNVPGAESLIRQLLMGQRFFMKEFGIKSKVGWLPDVFGFSWILPQILKSAGIEYFFSIKLSWNEKNKMPSDLFRWRGIDGTEVIYHSFDNPNGNYNAHIEPFDIIETWNNYKDKRHYPVSLLTFGYGDGGGGPTDEMIENYEILKDFPGMPKLEMKSPEEFFKNIPEQEKLPIWDGELYFELHRGTLTSQSRTKSLHKKAEDLLYDAELLCSLAYGDKDYPRDKLNRIWETLLHNEFHDILPGSSIGEVYKDAEKELENVCSELEQIKERAFENLIEPSEDIVVAMNTGSYSKPLLFSKDLGGKALKRSNGEILEPQRTYDGSWLYFSKNPIEPFSVENLEILDSPVNGESNQISEGTTATLENELLRVLVDEDGTLSIFDKEAGREVFTEKGNQLWLYNDVPAYWDAWDIDYHHKKYAKRIKANFVEKVESGKLRSAVKISYDLGESQITQIISLLKGSRRVDVDTQVNWHHRRSLLKVLFPVNILSRYARYDLSAGYVERATHNNTDFEKARFEVPAHRWMDLSERGYGVSILNNGKYGHACRGNVMELTPLRSPVFPHFFADEGAHSFSYAIYPHIEADLMPVQQEAEALNRPIITALGKTPVTKPFLKIEPKNVKLLAFKGGEEGGMVIRVAETLGERGKMQLELPDNFREAWLCNILEEPIEKIQPTNSTIELEYKPFKILTLLLK</sequence>
<dbReference type="FunFam" id="3.20.110.10:FF:000002">
    <property type="entry name" value="alpha-mannosidase 2C1 isoform X1"/>
    <property type="match status" value="1"/>
</dbReference>
<feature type="domain" description="Glycoside hydrolase family 38 central" evidence="5">
    <location>
        <begin position="528"/>
        <end position="604"/>
    </location>
</feature>
<dbReference type="GO" id="GO:0030246">
    <property type="term" value="F:carbohydrate binding"/>
    <property type="evidence" value="ECO:0007669"/>
    <property type="project" value="InterPro"/>
</dbReference>
<keyword evidence="4" id="KW-0326">Glycosidase</keyword>
<keyword evidence="3" id="KW-0378">Hydrolase</keyword>
<dbReference type="Pfam" id="PF09261">
    <property type="entry name" value="Alpha-mann_mid"/>
    <property type="match status" value="1"/>
</dbReference>
<comment type="similarity">
    <text evidence="1">Belongs to the glycosyl hydrolase 38 family.</text>
</comment>
<dbReference type="InterPro" id="IPR041147">
    <property type="entry name" value="GH38_C"/>
</dbReference>
<dbReference type="InterPro" id="IPR011682">
    <property type="entry name" value="Glyco_hydro_38_C"/>
</dbReference>
<dbReference type="SUPFAM" id="SSF88713">
    <property type="entry name" value="Glycoside hydrolase/deacetylase"/>
    <property type="match status" value="1"/>
</dbReference>
<dbReference type="GO" id="GO:0009313">
    <property type="term" value="P:oligosaccharide catabolic process"/>
    <property type="evidence" value="ECO:0007669"/>
    <property type="project" value="TreeGrafter"/>
</dbReference>
<dbReference type="CDD" id="cd10789">
    <property type="entry name" value="GH38N_AMII_ER_cytosolic"/>
    <property type="match status" value="1"/>
</dbReference>
<dbReference type="PATRIC" id="fig|1453497.3.peg.764"/>
<dbReference type="GO" id="GO:0046872">
    <property type="term" value="F:metal ion binding"/>
    <property type="evidence" value="ECO:0007669"/>
    <property type="project" value="UniProtKB-KW"/>
</dbReference>
<name>A0A176JYW0_9BACT</name>
<dbReference type="STRING" id="1453497.AT15_03860"/>
<dbReference type="InterPro" id="IPR015341">
    <property type="entry name" value="Glyco_hydro_38_cen"/>
</dbReference>
<dbReference type="FunFam" id="1.20.1270.50:FF:000004">
    <property type="entry name" value="alpha-mannosidase 2C1 isoform X1"/>
    <property type="match status" value="1"/>
</dbReference>
<gene>
    <name evidence="6" type="ORF">AT15_03860</name>
</gene>
<evidence type="ECO:0000259" key="5">
    <source>
        <dbReference type="SMART" id="SM00872"/>
    </source>
</evidence>
<dbReference type="Pfam" id="PF07748">
    <property type="entry name" value="Glyco_hydro_38C"/>
    <property type="match status" value="1"/>
</dbReference>
<dbReference type="InterPro" id="IPR037094">
    <property type="entry name" value="Glyco_hydro_38_cen_sf"/>
</dbReference>
<dbReference type="Gene3D" id="2.70.98.30">
    <property type="entry name" value="Golgi alpha-mannosidase II, domain 4"/>
    <property type="match status" value="1"/>
</dbReference>
<evidence type="ECO:0000256" key="4">
    <source>
        <dbReference type="ARBA" id="ARBA00023295"/>
    </source>
</evidence>
<dbReference type="Gene3D" id="3.20.110.10">
    <property type="entry name" value="Glycoside hydrolase 38, N terminal domain"/>
    <property type="match status" value="1"/>
</dbReference>
<evidence type="ECO:0000256" key="1">
    <source>
        <dbReference type="ARBA" id="ARBA00009792"/>
    </source>
</evidence>
<dbReference type="Proteomes" id="UP000077339">
    <property type="component" value="Unassembled WGS sequence"/>
</dbReference>
<keyword evidence="7" id="KW-1185">Reference proteome</keyword>
<dbReference type="OrthoDB" id="9772207at2"/>
<dbReference type="RefSeq" id="WP_068348279.1">
    <property type="nucleotide sequence ID" value="NZ_JFHK01000020.1"/>
</dbReference>
<evidence type="ECO:0000256" key="3">
    <source>
        <dbReference type="ARBA" id="ARBA00022801"/>
    </source>
</evidence>
<accession>A0A176JYW0</accession>
<dbReference type="Gene3D" id="1.20.1270.50">
    <property type="entry name" value="Glycoside hydrolase family 38, central domain"/>
    <property type="match status" value="1"/>
</dbReference>
<dbReference type="AlphaFoldDB" id="A0A176JYW0"/>
<dbReference type="GO" id="GO:0004559">
    <property type="term" value="F:alpha-mannosidase activity"/>
    <property type="evidence" value="ECO:0007669"/>
    <property type="project" value="InterPro"/>
</dbReference>
<dbReference type="InterPro" id="IPR011013">
    <property type="entry name" value="Gal_mutarotase_sf_dom"/>
</dbReference>
<dbReference type="InterPro" id="IPR028995">
    <property type="entry name" value="Glyco_hydro_57/38_cen_sf"/>
</dbReference>
<evidence type="ECO:0000313" key="6">
    <source>
        <dbReference type="EMBL" id="OAA29134.1"/>
    </source>
</evidence>
<dbReference type="SUPFAM" id="SSF74650">
    <property type="entry name" value="Galactose mutarotase-like"/>
    <property type="match status" value="1"/>
</dbReference>
<dbReference type="InterPro" id="IPR027291">
    <property type="entry name" value="Glyco_hydro_38_N_sf"/>
</dbReference>
<dbReference type="SMART" id="SM00872">
    <property type="entry name" value="Alpha-mann_mid"/>
    <property type="match status" value="1"/>
</dbReference>
<dbReference type="InterPro" id="IPR011330">
    <property type="entry name" value="Glyco_hydro/deAcase_b/a-brl"/>
</dbReference>
<evidence type="ECO:0000313" key="7">
    <source>
        <dbReference type="Proteomes" id="UP000077339"/>
    </source>
</evidence>
<dbReference type="Pfam" id="PF17677">
    <property type="entry name" value="Glyco_hydro38C2"/>
    <property type="match status" value="1"/>
</dbReference>
<protein>
    <recommendedName>
        <fullName evidence="5">Glycoside hydrolase family 38 central domain-containing protein</fullName>
    </recommendedName>
</protein>
<dbReference type="SUPFAM" id="SSF88688">
    <property type="entry name" value="Families 57/38 glycoside transferase middle domain"/>
    <property type="match status" value="1"/>
</dbReference>
<comment type="caution">
    <text evidence="6">The sequence shown here is derived from an EMBL/GenBank/DDBJ whole genome shotgun (WGS) entry which is preliminary data.</text>
</comment>
<dbReference type="Pfam" id="PF01074">
    <property type="entry name" value="Glyco_hydro_38N"/>
    <property type="match status" value="1"/>
</dbReference>
<dbReference type="FunFam" id="2.70.98.30:FF:000010">
    <property type="entry name" value="Cytosolic alpha-mannosidase"/>
    <property type="match status" value="1"/>
</dbReference>
<dbReference type="Gene3D" id="2.60.40.2220">
    <property type="match status" value="1"/>
</dbReference>
<organism evidence="6 7">
    <name type="scientific">Kosmotoga arenicorallina S304</name>
    <dbReference type="NCBI Taxonomy" id="1453497"/>
    <lineage>
        <taxon>Bacteria</taxon>
        <taxon>Thermotogati</taxon>
        <taxon>Thermotogota</taxon>
        <taxon>Thermotogae</taxon>
        <taxon>Kosmotogales</taxon>
        <taxon>Kosmotogaceae</taxon>
        <taxon>Kosmotoga</taxon>
    </lineage>
</organism>
<proteinExistence type="inferred from homology"/>